<dbReference type="OrthoDB" id="7958076at2759"/>
<dbReference type="GO" id="GO:0003677">
    <property type="term" value="F:DNA binding"/>
    <property type="evidence" value="ECO:0007669"/>
    <property type="project" value="TreeGrafter"/>
</dbReference>
<gene>
    <name evidence="2" type="ORF">OXX778_LOCUS2585</name>
</gene>
<dbReference type="PANTHER" id="PTHR19303">
    <property type="entry name" value="TRANSPOSON"/>
    <property type="match status" value="1"/>
</dbReference>
<dbReference type="InterPro" id="IPR004875">
    <property type="entry name" value="DDE_SF_endonuclease_dom"/>
</dbReference>
<accession>A0A813MMB2</accession>
<proteinExistence type="predicted"/>
<comment type="caution">
    <text evidence="2">The sequence shown here is derived from an EMBL/GenBank/DDBJ whole genome shotgun (WGS) entry which is preliminary data.</text>
</comment>
<evidence type="ECO:0000259" key="1">
    <source>
        <dbReference type="Pfam" id="PF03184"/>
    </source>
</evidence>
<dbReference type="Proteomes" id="UP000663879">
    <property type="component" value="Unassembled WGS sequence"/>
</dbReference>
<dbReference type="AlphaFoldDB" id="A0A813MMB2"/>
<evidence type="ECO:0000313" key="3">
    <source>
        <dbReference type="Proteomes" id="UP000663879"/>
    </source>
</evidence>
<feature type="domain" description="DDE-1" evidence="1">
    <location>
        <begin position="153"/>
        <end position="233"/>
    </location>
</feature>
<reference evidence="2" key="1">
    <citation type="submission" date="2021-02" db="EMBL/GenBank/DDBJ databases">
        <authorList>
            <person name="Nowell W R."/>
        </authorList>
    </citation>
    <scope>NUCLEOTIDE SEQUENCE</scope>
    <source>
        <strain evidence="2">Ploen Becks lab</strain>
    </source>
</reference>
<dbReference type="InterPro" id="IPR050863">
    <property type="entry name" value="CenT-Element_Derived"/>
</dbReference>
<sequence length="284" mass="32701">MNLSGDDKNNYGQVNQEGMSSICSNSGIERLNEQNNTFSFVQLSKLASAFTIFDYFTSNWPNKTTQEDVVQHVSEFATLEEIKELTPKRIKSNSKIVVGPKQLSKLASAFTIFDYFTSNWPNKTTQEDVVQHVSEFATLEEIKELTPNGHEVTKEFSNIKLMFLPPNCTSLLQPLDQGIISNFKLKYRPKILQSIVKAIDNMEHLEDLSIKEAIDNIVISWNDVKPLTIKNCFKKAGFKCEEEEEIVDENLEKENYVDIWNEIKKKIQNLIKYHSKTMLKLMMN</sequence>
<evidence type="ECO:0000313" key="2">
    <source>
        <dbReference type="EMBL" id="CAF0726997.1"/>
    </source>
</evidence>
<dbReference type="Pfam" id="PF03184">
    <property type="entry name" value="DDE_1"/>
    <property type="match status" value="1"/>
</dbReference>
<dbReference type="PANTHER" id="PTHR19303:SF73">
    <property type="entry name" value="PROTEIN PDC2"/>
    <property type="match status" value="1"/>
</dbReference>
<dbReference type="GO" id="GO:0005634">
    <property type="term" value="C:nucleus"/>
    <property type="evidence" value="ECO:0007669"/>
    <property type="project" value="TreeGrafter"/>
</dbReference>
<organism evidence="2 3">
    <name type="scientific">Brachionus calyciflorus</name>
    <dbReference type="NCBI Taxonomy" id="104777"/>
    <lineage>
        <taxon>Eukaryota</taxon>
        <taxon>Metazoa</taxon>
        <taxon>Spiralia</taxon>
        <taxon>Gnathifera</taxon>
        <taxon>Rotifera</taxon>
        <taxon>Eurotatoria</taxon>
        <taxon>Monogononta</taxon>
        <taxon>Pseudotrocha</taxon>
        <taxon>Ploima</taxon>
        <taxon>Brachionidae</taxon>
        <taxon>Brachionus</taxon>
    </lineage>
</organism>
<name>A0A813MMB2_9BILA</name>
<keyword evidence="3" id="KW-1185">Reference proteome</keyword>
<protein>
    <recommendedName>
        <fullName evidence="1">DDE-1 domain-containing protein</fullName>
    </recommendedName>
</protein>
<dbReference type="EMBL" id="CAJNOC010000205">
    <property type="protein sequence ID" value="CAF0726997.1"/>
    <property type="molecule type" value="Genomic_DNA"/>
</dbReference>